<dbReference type="Proteomes" id="UP000322234">
    <property type="component" value="Unassembled WGS sequence"/>
</dbReference>
<name>A0A6B0RU50_9CETA</name>
<accession>A0A6B0RU50</accession>
<dbReference type="AlphaFoldDB" id="A0A6B0RU50"/>
<reference evidence="1" key="1">
    <citation type="submission" date="2019-10" db="EMBL/GenBank/DDBJ databases">
        <title>The sequence and de novo assembly of the wild yak genome.</title>
        <authorList>
            <person name="Liu Y."/>
        </authorList>
    </citation>
    <scope>NUCLEOTIDE SEQUENCE [LARGE SCALE GENOMIC DNA]</scope>
    <source>
        <strain evidence="1">WY2019</strain>
    </source>
</reference>
<proteinExistence type="predicted"/>
<evidence type="ECO:0000313" key="1">
    <source>
        <dbReference type="EMBL" id="MXQ93609.1"/>
    </source>
</evidence>
<dbReference type="EMBL" id="VBQZ03000096">
    <property type="protein sequence ID" value="MXQ93609.1"/>
    <property type="molecule type" value="Genomic_DNA"/>
</dbReference>
<sequence length="83" mass="9155">MKGSVGTDKIRTCRIWWRLHISGIQWGIQSDPGLPTQPAVLKVAKPLLRSLPEMRTKVRGCTFHPASAGVLLQCRYLLGASEA</sequence>
<protein>
    <submittedName>
        <fullName evidence="1">Uncharacterized protein</fullName>
    </submittedName>
</protein>
<evidence type="ECO:0000313" key="2">
    <source>
        <dbReference type="Proteomes" id="UP000322234"/>
    </source>
</evidence>
<organism evidence="1 2">
    <name type="scientific">Bos mutus</name>
    <name type="common">wild yak</name>
    <dbReference type="NCBI Taxonomy" id="72004"/>
    <lineage>
        <taxon>Eukaryota</taxon>
        <taxon>Metazoa</taxon>
        <taxon>Chordata</taxon>
        <taxon>Craniata</taxon>
        <taxon>Vertebrata</taxon>
        <taxon>Euteleostomi</taxon>
        <taxon>Mammalia</taxon>
        <taxon>Eutheria</taxon>
        <taxon>Laurasiatheria</taxon>
        <taxon>Artiodactyla</taxon>
        <taxon>Ruminantia</taxon>
        <taxon>Pecora</taxon>
        <taxon>Bovidae</taxon>
        <taxon>Bovinae</taxon>
        <taxon>Bos</taxon>
    </lineage>
</organism>
<gene>
    <name evidence="1" type="ORF">E5288_WYG022324</name>
</gene>
<comment type="caution">
    <text evidence="1">The sequence shown here is derived from an EMBL/GenBank/DDBJ whole genome shotgun (WGS) entry which is preliminary data.</text>
</comment>
<keyword evidence="2" id="KW-1185">Reference proteome</keyword>